<dbReference type="InterPro" id="IPR029787">
    <property type="entry name" value="Nucleotide_cyclase"/>
</dbReference>
<dbReference type="SMART" id="SM00086">
    <property type="entry name" value="PAC"/>
    <property type="match status" value="4"/>
</dbReference>
<dbReference type="CDD" id="cd00130">
    <property type="entry name" value="PAS"/>
    <property type="match status" value="4"/>
</dbReference>
<feature type="domain" description="PAS" evidence="1">
    <location>
        <begin position="261"/>
        <end position="331"/>
    </location>
</feature>
<dbReference type="InterPro" id="IPR035919">
    <property type="entry name" value="EAL_sf"/>
</dbReference>
<gene>
    <name evidence="5" type="ORF">NCCP691_27030</name>
</gene>
<dbReference type="SMART" id="SM00052">
    <property type="entry name" value="EAL"/>
    <property type="match status" value="1"/>
</dbReference>
<evidence type="ECO:0000313" key="5">
    <source>
        <dbReference type="EMBL" id="GIZ52689.1"/>
    </source>
</evidence>
<dbReference type="Proteomes" id="UP000887222">
    <property type="component" value="Unassembled WGS sequence"/>
</dbReference>
<dbReference type="NCBIfam" id="TIGR00254">
    <property type="entry name" value="GGDEF"/>
    <property type="match status" value="1"/>
</dbReference>
<feature type="domain" description="PAS" evidence="1">
    <location>
        <begin position="380"/>
        <end position="429"/>
    </location>
</feature>
<dbReference type="EMBL" id="BPMK01000011">
    <property type="protein sequence ID" value="GIZ52689.1"/>
    <property type="molecule type" value="Genomic_DNA"/>
</dbReference>
<dbReference type="CDD" id="cd01949">
    <property type="entry name" value="GGDEF"/>
    <property type="match status" value="1"/>
</dbReference>
<protein>
    <recommendedName>
        <fullName evidence="7">PAS domain S-box-containing protein/diguanylate cyclase (GGDEF)-like protein</fullName>
    </recommendedName>
</protein>
<dbReference type="NCBIfam" id="TIGR00229">
    <property type="entry name" value="sensory_box"/>
    <property type="match status" value="4"/>
</dbReference>
<dbReference type="SMART" id="SM00267">
    <property type="entry name" value="GGDEF"/>
    <property type="match status" value="1"/>
</dbReference>
<keyword evidence="6" id="KW-1185">Reference proteome</keyword>
<evidence type="ECO:0008006" key="7">
    <source>
        <dbReference type="Google" id="ProtNLM"/>
    </source>
</evidence>
<dbReference type="PANTHER" id="PTHR44757">
    <property type="entry name" value="DIGUANYLATE CYCLASE DGCP"/>
    <property type="match status" value="1"/>
</dbReference>
<dbReference type="PROSITE" id="PS50112">
    <property type="entry name" value="PAS"/>
    <property type="match status" value="3"/>
</dbReference>
<dbReference type="InterPro" id="IPR052155">
    <property type="entry name" value="Biofilm_reg_signaling"/>
</dbReference>
<dbReference type="InterPro" id="IPR000160">
    <property type="entry name" value="GGDEF_dom"/>
</dbReference>
<dbReference type="InterPro" id="IPR000700">
    <property type="entry name" value="PAS-assoc_C"/>
</dbReference>
<proteinExistence type="predicted"/>
<dbReference type="Gene3D" id="3.30.70.270">
    <property type="match status" value="1"/>
</dbReference>
<reference evidence="5 6" key="1">
    <citation type="journal article" date="2022" name="Int. J. Syst. Evol. Microbiol.">
        <title>Noviherbaspirillum aridicola sp. nov., isolated from an arid soil in Pakistan.</title>
        <authorList>
            <person name="Khan I.U."/>
            <person name="Saqib M."/>
            <person name="Amin A."/>
            <person name="Hussain F."/>
            <person name="Li L."/>
            <person name="Liu Y.H."/>
            <person name="Fang B.Z."/>
            <person name="Ahmed I."/>
            <person name="Li W.J."/>
        </authorList>
    </citation>
    <scope>NUCLEOTIDE SEQUENCE [LARGE SCALE GENOMIC DNA]</scope>
    <source>
        <strain evidence="5 6">NCCP-691</strain>
    </source>
</reference>
<dbReference type="SUPFAM" id="SSF55073">
    <property type="entry name" value="Nucleotide cyclase"/>
    <property type="match status" value="1"/>
</dbReference>
<dbReference type="Gene3D" id="3.30.450.20">
    <property type="entry name" value="PAS domain"/>
    <property type="match status" value="4"/>
</dbReference>
<evidence type="ECO:0000259" key="2">
    <source>
        <dbReference type="PROSITE" id="PS50113"/>
    </source>
</evidence>
<dbReference type="Gene3D" id="3.20.20.450">
    <property type="entry name" value="EAL domain"/>
    <property type="match status" value="1"/>
</dbReference>
<evidence type="ECO:0000259" key="3">
    <source>
        <dbReference type="PROSITE" id="PS50883"/>
    </source>
</evidence>
<dbReference type="Pfam" id="PF13682">
    <property type="entry name" value="CZB"/>
    <property type="match status" value="1"/>
</dbReference>
<evidence type="ECO:0000313" key="6">
    <source>
        <dbReference type="Proteomes" id="UP000887222"/>
    </source>
</evidence>
<name>A0ABQ4Q6L6_9BURK</name>
<dbReference type="SUPFAM" id="SSF141868">
    <property type="entry name" value="EAL domain-like"/>
    <property type="match status" value="1"/>
</dbReference>
<dbReference type="InterPro" id="IPR001633">
    <property type="entry name" value="EAL_dom"/>
</dbReference>
<dbReference type="InterPro" id="IPR001610">
    <property type="entry name" value="PAC"/>
</dbReference>
<evidence type="ECO:0000259" key="1">
    <source>
        <dbReference type="PROSITE" id="PS50112"/>
    </source>
</evidence>
<feature type="domain" description="PAC" evidence="2">
    <location>
        <begin position="456"/>
        <end position="508"/>
    </location>
</feature>
<dbReference type="InterPro" id="IPR025991">
    <property type="entry name" value="Chemoreceptor_zinc-bind_dom"/>
</dbReference>
<feature type="domain" description="GGDEF" evidence="4">
    <location>
        <begin position="540"/>
        <end position="674"/>
    </location>
</feature>
<dbReference type="SUPFAM" id="SSF55785">
    <property type="entry name" value="PYP-like sensor domain (PAS domain)"/>
    <property type="match status" value="4"/>
</dbReference>
<dbReference type="Pfam" id="PF13426">
    <property type="entry name" value="PAS_9"/>
    <property type="match status" value="1"/>
</dbReference>
<dbReference type="InterPro" id="IPR013656">
    <property type="entry name" value="PAS_4"/>
</dbReference>
<accession>A0ABQ4Q6L6</accession>
<dbReference type="RefSeq" id="WP_220809106.1">
    <property type="nucleotide sequence ID" value="NZ_BPMK01000011.1"/>
</dbReference>
<evidence type="ECO:0000259" key="4">
    <source>
        <dbReference type="PROSITE" id="PS50887"/>
    </source>
</evidence>
<dbReference type="InterPro" id="IPR000014">
    <property type="entry name" value="PAS"/>
</dbReference>
<dbReference type="Pfam" id="PF00563">
    <property type="entry name" value="EAL"/>
    <property type="match status" value="1"/>
</dbReference>
<dbReference type="PROSITE" id="PS50113">
    <property type="entry name" value="PAC"/>
    <property type="match status" value="2"/>
</dbReference>
<dbReference type="InterPro" id="IPR043128">
    <property type="entry name" value="Rev_trsase/Diguanyl_cyclase"/>
</dbReference>
<dbReference type="SMART" id="SM00091">
    <property type="entry name" value="PAS"/>
    <property type="match status" value="4"/>
</dbReference>
<dbReference type="PANTHER" id="PTHR44757:SF2">
    <property type="entry name" value="BIOFILM ARCHITECTURE MAINTENANCE PROTEIN MBAA"/>
    <property type="match status" value="1"/>
</dbReference>
<dbReference type="Gene3D" id="1.20.120.30">
    <property type="entry name" value="Aspartate receptor, ligand-binding domain"/>
    <property type="match status" value="1"/>
</dbReference>
<feature type="domain" description="PAS" evidence="1">
    <location>
        <begin position="136"/>
        <end position="180"/>
    </location>
</feature>
<dbReference type="PROSITE" id="PS50887">
    <property type="entry name" value="GGDEF"/>
    <property type="match status" value="1"/>
</dbReference>
<feature type="domain" description="EAL" evidence="3">
    <location>
        <begin position="683"/>
        <end position="937"/>
    </location>
</feature>
<dbReference type="Pfam" id="PF00989">
    <property type="entry name" value="PAS"/>
    <property type="match status" value="2"/>
</dbReference>
<dbReference type="CDD" id="cd01948">
    <property type="entry name" value="EAL"/>
    <property type="match status" value="1"/>
</dbReference>
<feature type="domain" description="PAC" evidence="2">
    <location>
        <begin position="335"/>
        <end position="386"/>
    </location>
</feature>
<dbReference type="PROSITE" id="PS50883">
    <property type="entry name" value="EAL"/>
    <property type="match status" value="1"/>
</dbReference>
<dbReference type="InterPro" id="IPR013767">
    <property type="entry name" value="PAS_fold"/>
</dbReference>
<dbReference type="Pfam" id="PF08448">
    <property type="entry name" value="PAS_4"/>
    <property type="match status" value="1"/>
</dbReference>
<dbReference type="InterPro" id="IPR035965">
    <property type="entry name" value="PAS-like_dom_sf"/>
</dbReference>
<comment type="caution">
    <text evidence="5">The sequence shown here is derived from an EMBL/GenBank/DDBJ whole genome shotgun (WGS) entry which is preliminary data.</text>
</comment>
<sequence length="1063" mass="118353">MKLPEPEDFFGAPLPLHAVPPALLDDAHDGFWQVDANYTTTYANTALAAMLGYDDPAMLVGLPADRFILAEDGESHRAEQARRIAGLPGHYERRLRSSDGTVIRCRVHAMPHLDQDGRFAGASAFVRPSIDSGETARARLARFYELCPLGIALWDENGRLIEHNAAFARILGHDDASLTGLGYHELTGGRYRAAHPRLIAELEQHRRLGPYEKEYLHRAGHWVPVRVTAMAVREPDRPPCVWSTVEDITESRNAALRLRESEARYRSVVDSIKEVIFQTDEHGLWTFLNPAWTDITGYPVEDTLGTHFLDYLDPAEKQRWLDMFRPLLDRSQDHCRHELRCLHRDGGTRWLELIARLTVDSEGRRGISGTLVDVSRRKEAEEKVRLAVSVFTHAREAIMITATDGTILNVNDAFLRITGYERHEVEGRNPRILQSGRHGKEFYAALWQQLSSQGYWEGEVWNRRKNGEVYPELLTISAVRDAGGATLNYVSLFSDISAQKSHEQQLEQIAHYDALTGLPNRLLLADRVSQALARARRHGTRVAIACLDLDGFKQVNDRYGHAVGDHLLVALAGRMQQVIRECDTVARLGGDEFVAVFNDLPGNADYQTQVTRLLAAVAEPVQLGARAIHINASAGVTLFPQAEEVDADQLLRQADQAMYQAKLAGRNRYSVFDTALDRSVKGRNELLEQVRLGLRRGEFELYYQPVVHLRSGAVPFAEALLRWRHPARGLLGPMEFLPQIEDHPLIVEIGDWTLDTALAQMDAWRAGGVRIGVSVNVGARQLAQPEFVRRLQARLAAYPALMPGQLKLEVLETSALDDIGHVTTVIAACREIGVPFALDDFGTGYSSLLYLKRLPAQQIKIDQGFVRDMLDDPEDLAILEGILGLASAFRRDTVAEGVETLEHAELLLRLGCVHAQGYGIARPMPAAALPGWLRGWHPPPHWAACPTLQRDDLPLLYASVEHRAWMRALEARLAGAADSGPELDHHKCRFGIWLHGEAAQRFGSRPAFPPLLATHEAIHRMAADLLADPSAPTALPPSLLDLHRELLRHLEALQAAAGKGDAA</sequence>
<organism evidence="5 6">
    <name type="scientific">Noviherbaspirillum aridicola</name>
    <dbReference type="NCBI Taxonomy" id="2849687"/>
    <lineage>
        <taxon>Bacteria</taxon>
        <taxon>Pseudomonadati</taxon>
        <taxon>Pseudomonadota</taxon>
        <taxon>Betaproteobacteria</taxon>
        <taxon>Burkholderiales</taxon>
        <taxon>Oxalobacteraceae</taxon>
        <taxon>Noviherbaspirillum</taxon>
    </lineage>
</organism>
<dbReference type="Pfam" id="PF00990">
    <property type="entry name" value="GGDEF"/>
    <property type="match status" value="1"/>
</dbReference>